<dbReference type="OrthoDB" id="542108at2759"/>
<sequence length="518" mass="56807">MNELVADKPTTTMVVSPPPPPPPPPPSLRRPRVREVSSRFMSPLISSPLAKQQRSTSVHRQRHMDPLCSSDENRPTESIQIQSLETSPTLGSRRKAALTSTTSQRKQRAVAKLFKENAGKIVPTAFTTPSRPDTPTLDRDRMILSRFRRSTNMNISVTAAAKLLQSSGMSAQPSVTVDPSSMSDDDNNQNPLLNCTATARSLPDFRCSMPEADMLPTVSTRLLAEKSCTRSNTTGGGSDSLKLSASPCSRSLNFPLSVCEKQAYGPPKPPTNSVKMGGFSLPPVPPCTKLGTDNRKGKKVSSHQEDVHTLRLLHNRYLQWRYANAKAEASIRAQQTESERTLHSLGVKISEFYDSVKRKHIELGLLQRTKTLSTILEAQIPYLTEWSALEEDYSIYLSEAIQALLNASLQLPIVNVRADIGEVGEALNSGMKVIEIIIFHLQSFMPKAEEADNLISEVARVSGGEKALIEECGDLLSKTCTSQVCLTTTLLECTSLVPVYLNANAGFAFLESLLTLLF</sequence>
<dbReference type="GO" id="GO:0005737">
    <property type="term" value="C:cytoplasm"/>
    <property type="evidence" value="ECO:0007669"/>
    <property type="project" value="TreeGrafter"/>
</dbReference>
<dbReference type="GO" id="GO:0008017">
    <property type="term" value="F:microtubule binding"/>
    <property type="evidence" value="ECO:0007669"/>
    <property type="project" value="TreeGrafter"/>
</dbReference>
<dbReference type="EMBL" id="VIBQ01000125">
    <property type="protein sequence ID" value="KAB8909409.1"/>
    <property type="molecule type" value="Genomic_DNA"/>
</dbReference>
<feature type="compositionally biased region" description="Polar residues" evidence="2">
    <location>
        <begin position="76"/>
        <end position="90"/>
    </location>
</feature>
<name>A0A5N6L532_9ROSI</name>
<comment type="caution">
    <text evidence="3">The sequence shown here is derived from an EMBL/GenBank/DDBJ whole genome shotgun (WGS) entry which is preliminary data.</text>
</comment>
<dbReference type="PANTHER" id="PTHR31807:SF6">
    <property type="entry name" value="PROTEIN ENDOSPERM DEFECTIVE 1-RELATED"/>
    <property type="match status" value="1"/>
</dbReference>
<dbReference type="AlphaFoldDB" id="A0A5N6L532"/>
<evidence type="ECO:0008006" key="5">
    <source>
        <dbReference type="Google" id="ProtNLM"/>
    </source>
</evidence>
<comment type="similarity">
    <text evidence="1">Belongs to the QWRF family.</text>
</comment>
<dbReference type="PANTHER" id="PTHR31807">
    <property type="entry name" value="AUGMIN FAMILY MEMBER"/>
    <property type="match status" value="1"/>
</dbReference>
<evidence type="ECO:0000256" key="2">
    <source>
        <dbReference type="SAM" id="MobiDB-lite"/>
    </source>
</evidence>
<proteinExistence type="inferred from homology"/>
<feature type="compositionally biased region" description="Pro residues" evidence="2">
    <location>
        <begin position="16"/>
        <end position="28"/>
    </location>
</feature>
<evidence type="ECO:0000313" key="3">
    <source>
        <dbReference type="EMBL" id="KAB8909409.1"/>
    </source>
</evidence>
<evidence type="ECO:0000256" key="1">
    <source>
        <dbReference type="ARBA" id="ARBA00010016"/>
    </source>
</evidence>
<gene>
    <name evidence="3" type="ORF">FH972_026805</name>
</gene>
<feature type="region of interest" description="Disordered" evidence="2">
    <location>
        <begin position="1"/>
        <end position="106"/>
    </location>
</feature>
<accession>A0A5N6L532</accession>
<keyword evidence="4" id="KW-1185">Reference proteome</keyword>
<protein>
    <recommendedName>
        <fullName evidence="5">Protein ENDOSPERM DEFECTIVE 1</fullName>
    </recommendedName>
</protein>
<dbReference type="Proteomes" id="UP000327013">
    <property type="component" value="Unassembled WGS sequence"/>
</dbReference>
<dbReference type="GO" id="GO:0005880">
    <property type="term" value="C:nuclear microtubule"/>
    <property type="evidence" value="ECO:0007669"/>
    <property type="project" value="TreeGrafter"/>
</dbReference>
<evidence type="ECO:0000313" key="4">
    <source>
        <dbReference type="Proteomes" id="UP000327013"/>
    </source>
</evidence>
<dbReference type="GO" id="GO:0051225">
    <property type="term" value="P:spindle assembly"/>
    <property type="evidence" value="ECO:0007669"/>
    <property type="project" value="TreeGrafter"/>
</dbReference>
<organism evidence="3 4">
    <name type="scientific">Carpinus fangiana</name>
    <dbReference type="NCBI Taxonomy" id="176857"/>
    <lineage>
        <taxon>Eukaryota</taxon>
        <taxon>Viridiplantae</taxon>
        <taxon>Streptophyta</taxon>
        <taxon>Embryophyta</taxon>
        <taxon>Tracheophyta</taxon>
        <taxon>Spermatophyta</taxon>
        <taxon>Magnoliopsida</taxon>
        <taxon>eudicotyledons</taxon>
        <taxon>Gunneridae</taxon>
        <taxon>Pentapetalae</taxon>
        <taxon>rosids</taxon>
        <taxon>fabids</taxon>
        <taxon>Fagales</taxon>
        <taxon>Betulaceae</taxon>
        <taxon>Carpinus</taxon>
    </lineage>
</organism>
<reference evidence="3 4" key="1">
    <citation type="submission" date="2019-06" db="EMBL/GenBank/DDBJ databases">
        <title>A chromosomal-level reference genome of Carpinus fangiana (Coryloideae, Betulaceae).</title>
        <authorList>
            <person name="Yang X."/>
            <person name="Wang Z."/>
            <person name="Zhang L."/>
            <person name="Hao G."/>
            <person name="Liu J."/>
            <person name="Yang Y."/>
        </authorList>
    </citation>
    <scope>NUCLEOTIDE SEQUENCE [LARGE SCALE GENOMIC DNA]</scope>
    <source>
        <strain evidence="3">Cfa_2016G</strain>
        <tissue evidence="3">Leaf</tissue>
    </source>
</reference>
<dbReference type="InterPro" id="IPR007573">
    <property type="entry name" value="QWRF"/>
</dbReference>
<dbReference type="Pfam" id="PF04484">
    <property type="entry name" value="QWRF"/>
    <property type="match status" value="1"/>
</dbReference>